<accession>A0A6M2DYW7</accession>
<dbReference type="InterPro" id="IPR036736">
    <property type="entry name" value="ACP-like_sf"/>
</dbReference>
<organism evidence="3">
    <name type="scientific">Xenopsylla cheopis</name>
    <name type="common">Oriental rat flea</name>
    <name type="synonym">Pulex cheopis</name>
    <dbReference type="NCBI Taxonomy" id="163159"/>
    <lineage>
        <taxon>Eukaryota</taxon>
        <taxon>Metazoa</taxon>
        <taxon>Ecdysozoa</taxon>
        <taxon>Arthropoda</taxon>
        <taxon>Hexapoda</taxon>
        <taxon>Insecta</taxon>
        <taxon>Pterygota</taxon>
        <taxon>Neoptera</taxon>
        <taxon>Endopterygota</taxon>
        <taxon>Siphonaptera</taxon>
        <taxon>Pulicidae</taxon>
        <taxon>Xenopsyllinae</taxon>
        <taxon>Xenopsylla</taxon>
    </lineage>
</organism>
<protein>
    <submittedName>
        <fullName evidence="3">Putative non-ribosomal peptide synthetase/alpha-aminoadipate reductase</fullName>
    </submittedName>
</protein>
<dbReference type="PANTHER" id="PTHR44845">
    <property type="entry name" value="CARRIER DOMAIN-CONTAINING PROTEIN"/>
    <property type="match status" value="1"/>
</dbReference>
<proteinExistence type="predicted"/>
<dbReference type="FunFam" id="3.40.630.30:FF:000088">
    <property type="entry name" value="Ebony protein"/>
    <property type="match status" value="1"/>
</dbReference>
<name>A0A6M2DYW7_XENCH</name>
<keyword evidence="2" id="KW-0597">Phosphoprotein</keyword>
<dbReference type="EMBL" id="GIIL01007666">
    <property type="protein sequence ID" value="NOV51392.1"/>
    <property type="molecule type" value="Transcribed_RNA"/>
</dbReference>
<sequence>MIPQVIVLDFIPLLVNGKIDRQSLLKMYENTNNNDDSSIIVDIDYSGIPDNKMAAAKVLFETVGNVIGRSTRAPLSKYSNFYELGGNSLNSVFTVTQLRDSGYFIGITDFITAENLGEVLDRITGSDTGLADTKLTASYTSAPLAKEHKEDVYQMVTNSFYEKADLEQWLMPNIYKTDYAEILDAIWDALIEKGLSFVVKDKSGENVGVALNFDARGEPEVEVTSKLLIVFEFLEHIEGPVRDERLPSGINTVFHSFMMATASKLTAQQNISVMQFMEAEVLRTATSRGFKGILTTNTSPLTQQLGTDVYGYTVMTDYQVNQYVAPDGSKPFGAAPDSQRAAVSWKAIN</sequence>
<reference evidence="3" key="1">
    <citation type="submission" date="2020-03" db="EMBL/GenBank/DDBJ databases">
        <title>Transcriptomic Profiling of the Digestive Tract of the Rat Flea, Xenopsylla cheopis, Following Blood Feeding and Infection with Yersinia pestis.</title>
        <authorList>
            <person name="Bland D.M."/>
            <person name="Martens C.A."/>
            <person name="Virtaneva K."/>
            <person name="Kanakabandi K."/>
            <person name="Long D."/>
            <person name="Rosenke R."/>
            <person name="Saturday G.A."/>
            <person name="Hoyt F.H."/>
            <person name="Bruno D.P."/>
            <person name="Ribeiro J.M.C."/>
            <person name="Hinnebusch J."/>
        </authorList>
    </citation>
    <scope>NUCLEOTIDE SEQUENCE</scope>
</reference>
<dbReference type="Gene3D" id="3.40.630.30">
    <property type="match status" value="1"/>
</dbReference>
<evidence type="ECO:0000256" key="2">
    <source>
        <dbReference type="ARBA" id="ARBA00022553"/>
    </source>
</evidence>
<evidence type="ECO:0000313" key="3">
    <source>
        <dbReference type="EMBL" id="NOV51392.1"/>
    </source>
</evidence>
<dbReference type="PANTHER" id="PTHR44845:SF6">
    <property type="entry name" value="BETA-ALANINE-ACTIVATING ENZYME"/>
    <property type="match status" value="1"/>
</dbReference>
<keyword evidence="1" id="KW-0596">Phosphopantetheine</keyword>
<dbReference type="AlphaFoldDB" id="A0A6M2DYW7"/>
<evidence type="ECO:0000256" key="1">
    <source>
        <dbReference type="ARBA" id="ARBA00022450"/>
    </source>
</evidence>
<dbReference type="SUPFAM" id="SSF47336">
    <property type="entry name" value="ACP-like"/>
    <property type="match status" value="1"/>
</dbReference>